<proteinExistence type="predicted"/>
<dbReference type="EMBL" id="NSCI01000003">
    <property type="protein sequence ID" value="RAW92661.1"/>
    <property type="molecule type" value="Genomic_DNA"/>
</dbReference>
<name>A0A329VQ43_9GAMM</name>
<sequence>MFIIHPRIKLFYDLREAITPELALADTYQLVNHINNLSNNSSGWHLPGYSEEEIRENNVFNENGITEYALKEFRGIYEDDGRSIIVSLFDNPIIDNSESGKLENNITYIGQDDTYSNPNRLGKTNISINLALEKEKFNIKNFIGFIKHLVSHRYSPFIMTDTRGYRLNQKQVFSDRLSAGWMLYLPIEIDPTLVPMAEEIISISDKNDKKGSLIITTKDIFDIENQKHINKANDIEICLRDLQILPLMTEL</sequence>
<accession>A0A329VQ43</accession>
<dbReference type="RefSeq" id="WP_113024773.1">
    <property type="nucleotide sequence ID" value="NZ_CAWNWQ010000003.1"/>
</dbReference>
<reference evidence="1 2" key="1">
    <citation type="journal article" date="2018" name="Int. J. Syst. Evol. Microbiol.">
        <title>Whole-genome-based revisit of Photorhabdus phylogeny: proposal for the elevation of most Photorhabdus subspecies to the species level and description of one novel species Photorhabdus bodei sp. nov., and one novel subspecies Photorhabdus laumondii subsp. clarkei subsp. nov.</title>
        <authorList>
            <person name="Machado R.A.R."/>
            <person name="Wuthrich D."/>
            <person name="Kuhnert P."/>
            <person name="Arce C.C.M."/>
            <person name="Thonen L."/>
            <person name="Ruiz C."/>
            <person name="Zhang X."/>
            <person name="Robert C.A.M."/>
            <person name="Karimi J."/>
            <person name="Kamali S."/>
            <person name="Ma J."/>
            <person name="Bruggmann R."/>
            <person name="Erb M."/>
        </authorList>
    </citation>
    <scope>NUCLEOTIDE SEQUENCE [LARGE SCALE GENOMIC DNA]</scope>
    <source>
        <strain evidence="1 2">BOJ-47</strain>
    </source>
</reference>
<comment type="caution">
    <text evidence="1">The sequence shown here is derived from an EMBL/GenBank/DDBJ whole genome shotgun (WGS) entry which is preliminary data.</text>
</comment>
<evidence type="ECO:0000313" key="2">
    <source>
        <dbReference type="Proteomes" id="UP000250870"/>
    </source>
</evidence>
<gene>
    <name evidence="1" type="ORF">CKY01_04070</name>
</gene>
<dbReference type="AlphaFoldDB" id="A0A329VQ43"/>
<organism evidence="1 2">
    <name type="scientific">Photorhabdus laumondii subsp. clarkei</name>
    <dbReference type="NCBI Taxonomy" id="2029685"/>
    <lineage>
        <taxon>Bacteria</taxon>
        <taxon>Pseudomonadati</taxon>
        <taxon>Pseudomonadota</taxon>
        <taxon>Gammaproteobacteria</taxon>
        <taxon>Enterobacterales</taxon>
        <taxon>Morganellaceae</taxon>
        <taxon>Photorhabdus</taxon>
    </lineage>
</organism>
<protein>
    <submittedName>
        <fullName evidence="1">Uncharacterized protein</fullName>
    </submittedName>
</protein>
<dbReference type="Proteomes" id="UP000250870">
    <property type="component" value="Unassembled WGS sequence"/>
</dbReference>
<evidence type="ECO:0000313" key="1">
    <source>
        <dbReference type="EMBL" id="RAW92661.1"/>
    </source>
</evidence>